<feature type="domain" description="RNase H type-1" evidence="1">
    <location>
        <begin position="43"/>
        <end position="108"/>
    </location>
</feature>
<gene>
    <name evidence="2" type="ORF">Dsin_009406</name>
</gene>
<dbReference type="GO" id="GO:0004523">
    <property type="term" value="F:RNA-DNA hybrid ribonuclease activity"/>
    <property type="evidence" value="ECO:0007669"/>
    <property type="project" value="InterPro"/>
</dbReference>
<dbReference type="GO" id="GO:0003676">
    <property type="term" value="F:nucleic acid binding"/>
    <property type="evidence" value="ECO:0007669"/>
    <property type="project" value="InterPro"/>
</dbReference>
<proteinExistence type="predicted"/>
<evidence type="ECO:0000313" key="2">
    <source>
        <dbReference type="EMBL" id="KAK3222381.1"/>
    </source>
</evidence>
<dbReference type="Proteomes" id="UP001281410">
    <property type="component" value="Unassembled WGS sequence"/>
</dbReference>
<dbReference type="PANTHER" id="PTHR47074:SF75">
    <property type="entry name" value="RNASE H TYPE-1 DOMAIN-CONTAINING PROTEIN"/>
    <property type="match status" value="1"/>
</dbReference>
<dbReference type="EMBL" id="JANJYJ010000003">
    <property type="protein sequence ID" value="KAK3222381.1"/>
    <property type="molecule type" value="Genomic_DNA"/>
</dbReference>
<dbReference type="InterPro" id="IPR002156">
    <property type="entry name" value="RNaseH_domain"/>
</dbReference>
<comment type="caution">
    <text evidence="2">The sequence shown here is derived from an EMBL/GenBank/DDBJ whole genome shotgun (WGS) entry which is preliminary data.</text>
</comment>
<accession>A0AAE0EBQ3</accession>
<evidence type="ECO:0000313" key="3">
    <source>
        <dbReference type="Proteomes" id="UP001281410"/>
    </source>
</evidence>
<name>A0AAE0EBQ3_9ROSI</name>
<keyword evidence="3" id="KW-1185">Reference proteome</keyword>
<evidence type="ECO:0000259" key="1">
    <source>
        <dbReference type="Pfam" id="PF13456"/>
    </source>
</evidence>
<dbReference type="PANTHER" id="PTHR47074">
    <property type="entry name" value="BNAC02G40300D PROTEIN"/>
    <property type="match status" value="1"/>
</dbReference>
<dbReference type="Pfam" id="PF13456">
    <property type="entry name" value="RVT_3"/>
    <property type="match status" value="1"/>
</dbReference>
<dbReference type="AlphaFoldDB" id="A0AAE0EBQ3"/>
<dbReference type="InterPro" id="IPR052929">
    <property type="entry name" value="RNase_H-like_EbsB-rel"/>
</dbReference>
<organism evidence="2 3">
    <name type="scientific">Dipteronia sinensis</name>
    <dbReference type="NCBI Taxonomy" id="43782"/>
    <lineage>
        <taxon>Eukaryota</taxon>
        <taxon>Viridiplantae</taxon>
        <taxon>Streptophyta</taxon>
        <taxon>Embryophyta</taxon>
        <taxon>Tracheophyta</taxon>
        <taxon>Spermatophyta</taxon>
        <taxon>Magnoliopsida</taxon>
        <taxon>eudicotyledons</taxon>
        <taxon>Gunneridae</taxon>
        <taxon>Pentapetalae</taxon>
        <taxon>rosids</taxon>
        <taxon>malvids</taxon>
        <taxon>Sapindales</taxon>
        <taxon>Sapindaceae</taxon>
        <taxon>Hippocastanoideae</taxon>
        <taxon>Acereae</taxon>
        <taxon>Dipteronia</taxon>
    </lineage>
</organism>
<reference evidence="2" key="1">
    <citation type="journal article" date="2023" name="Plant J.">
        <title>Genome sequences and population genomics provide insights into the demographic history, inbreeding, and mutation load of two 'living fossil' tree species of Dipteronia.</title>
        <authorList>
            <person name="Feng Y."/>
            <person name="Comes H.P."/>
            <person name="Chen J."/>
            <person name="Zhu S."/>
            <person name="Lu R."/>
            <person name="Zhang X."/>
            <person name="Li P."/>
            <person name="Qiu J."/>
            <person name="Olsen K.M."/>
            <person name="Qiu Y."/>
        </authorList>
    </citation>
    <scope>NUCLEOTIDE SEQUENCE</scope>
    <source>
        <strain evidence="2">NBL</strain>
    </source>
</reference>
<sequence>MCIHQPFSHNNVYWYLSGFITMALSLHDKGIAVVSRAVLLLWGVVAVIRDSAGEVIAAIWKIIVGVFSAEVGEFLALREGLFLAEQLHLCVSWVESDATNVVAGVNSNVISLGVEGPLILDIQLFKPYVKL</sequence>
<protein>
    <recommendedName>
        <fullName evidence="1">RNase H type-1 domain-containing protein</fullName>
    </recommendedName>
</protein>